<reference evidence="4" key="1">
    <citation type="submission" date="2022-05" db="EMBL/GenBank/DDBJ databases">
        <authorList>
            <person name="Okamura Y."/>
        </authorList>
    </citation>
    <scope>NUCLEOTIDE SEQUENCE</scope>
</reference>
<comment type="caution">
    <text evidence="4">The sequence shown here is derived from an EMBL/GenBank/DDBJ whole genome shotgun (WGS) entry which is preliminary data.</text>
</comment>
<dbReference type="PROSITE" id="PS51257">
    <property type="entry name" value="PROKAR_LIPOPROTEIN"/>
    <property type="match status" value="1"/>
</dbReference>
<dbReference type="InterPro" id="IPR036058">
    <property type="entry name" value="Kazal_dom_sf"/>
</dbReference>
<dbReference type="SUPFAM" id="SSF100895">
    <property type="entry name" value="Kazal-type serine protease inhibitors"/>
    <property type="match status" value="1"/>
</dbReference>
<feature type="chain" id="PRO_5040335844" description="Kazal-like domain-containing protein" evidence="2">
    <location>
        <begin position="19"/>
        <end position="155"/>
    </location>
</feature>
<keyword evidence="2" id="KW-0732">Signal</keyword>
<sequence length="155" mass="17135">MNKFCALLIVAFLSSVACRRLTRQTTDELDDRYGFNQPWQRPQNPWMRPNQPWMRPSDPWGRPMNPVDPFPIPNPMPTVPTPAPTPAPGGSTTESPDVLACQRNCPGTPEYNPVCGSNGKDYDNPGRLYCAQMCGISVTMLRQSKCPVTPAPATS</sequence>
<dbReference type="InterPro" id="IPR002350">
    <property type="entry name" value="Kazal_dom"/>
</dbReference>
<dbReference type="GO" id="GO:0004867">
    <property type="term" value="F:serine-type endopeptidase inhibitor activity"/>
    <property type="evidence" value="ECO:0007669"/>
    <property type="project" value="InterPro"/>
</dbReference>
<evidence type="ECO:0000256" key="1">
    <source>
        <dbReference type="SAM" id="MobiDB-lite"/>
    </source>
</evidence>
<dbReference type="Proteomes" id="UP001152562">
    <property type="component" value="Unassembled WGS sequence"/>
</dbReference>
<dbReference type="AlphaFoldDB" id="A0A9P0TT90"/>
<dbReference type="Pfam" id="PF07648">
    <property type="entry name" value="Kazal_2"/>
    <property type="match status" value="1"/>
</dbReference>
<evidence type="ECO:0000313" key="5">
    <source>
        <dbReference type="Proteomes" id="UP001152562"/>
    </source>
</evidence>
<dbReference type="SMART" id="SM00280">
    <property type="entry name" value="KAZAL"/>
    <property type="match status" value="1"/>
</dbReference>
<protein>
    <recommendedName>
        <fullName evidence="3">Kazal-like domain-containing protein</fullName>
    </recommendedName>
</protein>
<accession>A0A9P0TT90</accession>
<name>A0A9P0TT90_PIEBR</name>
<evidence type="ECO:0000313" key="4">
    <source>
        <dbReference type="EMBL" id="CAH4038010.1"/>
    </source>
</evidence>
<gene>
    <name evidence="4" type="ORF">PIBRA_LOCUS13614</name>
</gene>
<dbReference type="PANTHER" id="PTHR21179:SF1">
    <property type="entry name" value="KAZ1-TYPE SERINE PROTEASE INHIBITOR-LIKE PROTEIN TYPE EPSILON-RELATED"/>
    <property type="match status" value="1"/>
</dbReference>
<feature type="domain" description="Kazal-like" evidence="3">
    <location>
        <begin position="95"/>
        <end position="148"/>
    </location>
</feature>
<feature type="region of interest" description="Disordered" evidence="1">
    <location>
        <begin position="33"/>
        <end position="98"/>
    </location>
</feature>
<feature type="compositionally biased region" description="Pro residues" evidence="1">
    <location>
        <begin position="66"/>
        <end position="87"/>
    </location>
</feature>
<evidence type="ECO:0000259" key="3">
    <source>
        <dbReference type="PROSITE" id="PS51465"/>
    </source>
</evidence>
<keyword evidence="5" id="KW-1185">Reference proteome</keyword>
<dbReference type="CDD" id="cd00104">
    <property type="entry name" value="KAZAL_FS"/>
    <property type="match status" value="1"/>
</dbReference>
<dbReference type="InterPro" id="IPR039932">
    <property type="entry name" value="Spink4-like"/>
</dbReference>
<dbReference type="Gene3D" id="3.30.60.30">
    <property type="match status" value="1"/>
</dbReference>
<organism evidence="4 5">
    <name type="scientific">Pieris brassicae</name>
    <name type="common">White butterfly</name>
    <name type="synonym">Large white butterfly</name>
    <dbReference type="NCBI Taxonomy" id="7116"/>
    <lineage>
        <taxon>Eukaryota</taxon>
        <taxon>Metazoa</taxon>
        <taxon>Ecdysozoa</taxon>
        <taxon>Arthropoda</taxon>
        <taxon>Hexapoda</taxon>
        <taxon>Insecta</taxon>
        <taxon>Pterygota</taxon>
        <taxon>Neoptera</taxon>
        <taxon>Endopterygota</taxon>
        <taxon>Lepidoptera</taxon>
        <taxon>Glossata</taxon>
        <taxon>Ditrysia</taxon>
        <taxon>Papilionoidea</taxon>
        <taxon>Pieridae</taxon>
        <taxon>Pierinae</taxon>
        <taxon>Pieris</taxon>
    </lineage>
</organism>
<dbReference type="PANTHER" id="PTHR21179">
    <property type="entry name" value="SERINE-TYPE ENDOPEPTIDASE INHIBITOR"/>
    <property type="match status" value="1"/>
</dbReference>
<feature type="signal peptide" evidence="2">
    <location>
        <begin position="1"/>
        <end position="18"/>
    </location>
</feature>
<proteinExistence type="predicted"/>
<dbReference type="PROSITE" id="PS51465">
    <property type="entry name" value="KAZAL_2"/>
    <property type="match status" value="1"/>
</dbReference>
<dbReference type="EMBL" id="CALOZG010000085">
    <property type="protein sequence ID" value="CAH4038010.1"/>
    <property type="molecule type" value="Genomic_DNA"/>
</dbReference>
<evidence type="ECO:0000256" key="2">
    <source>
        <dbReference type="SAM" id="SignalP"/>
    </source>
</evidence>